<gene>
    <name evidence="1" type="ORF">N3K66_001465</name>
</gene>
<accession>A0ACC0VES9</accession>
<keyword evidence="2" id="KW-1185">Reference proteome</keyword>
<proteinExistence type="predicted"/>
<evidence type="ECO:0000313" key="2">
    <source>
        <dbReference type="Proteomes" id="UP001163324"/>
    </source>
</evidence>
<reference evidence="1" key="1">
    <citation type="submission" date="2022-10" db="EMBL/GenBank/DDBJ databases">
        <title>Complete Genome of Trichothecium roseum strain YXFP-22015, a Plant Pathogen Isolated from Citrus.</title>
        <authorList>
            <person name="Wang Y."/>
            <person name="Zhu L."/>
        </authorList>
    </citation>
    <scope>NUCLEOTIDE SEQUENCE</scope>
    <source>
        <strain evidence="1">YXFP-22015</strain>
    </source>
</reference>
<sequence length="971" mass="108234">MDGLSVATGVMAVVDLSVKVTTLCVKYANDVKNASTEMKLLREEVANLQNITQRIQSLLKTTNAAKLESSQSLKKALDHSISRLEEMDRRLGQGLKRKDGHWLKRKLRLRALKWPFQREEAQQMIHEFRQSSHTISLALQVDQVVMVSEVAQNVEQIQVDILGVDRQLFNSRLPVATGASFNSFEEQHSPACLENTRVELLGQIYEWASDPGAEAVFWLNGMAGTGKSTISRTVCQKLFESGSLASSFFFKRSEMDRGNAAKFITSIASQLAELQPSTVPHIKSAIEADPTISSKAMGGQFTHLIHEPLKQAFSSSQTKFPVVIVVDALNECDKEEDVKLIIRLFSNAKDMHPYLRILFTSRPELPIRLGFKGAKDTHRGLILHEIPYDIIERDITTYLESELRRIKVEYNSDVPVDRRLPPEWPGQKNTQSLVEITIPLFIFASTICRYLADRKCGNPQKQLQQVLESQEDNPASQLDATYLPILKRLTEGLSPKQAAKATDRFRHIVGSIVVLANPQSAATLAKILDVSLDDVDDHSEVYNFLHTHILHWIEVLSLIGSDGEGLKWIKVLLSVLDSEKSSNLFDFLQDALRLFRSNMQIIDTNPLQIYSSVLAFAPKQSTVRRTFENQIPAWLFLKPQTQENWDQCEQVLEGHTGFLQQAVLSQDGQTVASASADKTVRLWRISDGVCIYTLRGHEDYVNSVALSPDASTSDDWTVRLWDAADGTCIHVLEGSVYPIAFSPDSQLIASRVQDNHIRLWCSANGTYTHDLKGHENEVIDVVFSPDGKLLASVSLDHDIRLCQLVASGSTDDTVRVWNCNNGVCAYVLRGHELPVKSVAFSLDGQLVASASFDATVRLWRCSDGACVQVLSDLEVSRLQFDHSGTRLHTDIGCINFSNGSPGPGNAQITPWRRSGAGVSQDGTWIMWGDSKMLWIPVAYRGPFDVHGSTIMLGSDPEMLSIIRLEDPGFSV</sequence>
<protein>
    <submittedName>
        <fullName evidence="1">Uncharacterized protein</fullName>
    </submittedName>
</protein>
<dbReference type="EMBL" id="CM047940">
    <property type="protein sequence ID" value="KAI9904936.1"/>
    <property type="molecule type" value="Genomic_DNA"/>
</dbReference>
<evidence type="ECO:0000313" key="1">
    <source>
        <dbReference type="EMBL" id="KAI9904936.1"/>
    </source>
</evidence>
<dbReference type="Proteomes" id="UP001163324">
    <property type="component" value="Chromosome 1"/>
</dbReference>
<comment type="caution">
    <text evidence="1">The sequence shown here is derived from an EMBL/GenBank/DDBJ whole genome shotgun (WGS) entry which is preliminary data.</text>
</comment>
<organism evidence="1 2">
    <name type="scientific">Trichothecium roseum</name>
    <dbReference type="NCBI Taxonomy" id="47278"/>
    <lineage>
        <taxon>Eukaryota</taxon>
        <taxon>Fungi</taxon>
        <taxon>Dikarya</taxon>
        <taxon>Ascomycota</taxon>
        <taxon>Pezizomycotina</taxon>
        <taxon>Sordariomycetes</taxon>
        <taxon>Hypocreomycetidae</taxon>
        <taxon>Hypocreales</taxon>
        <taxon>Hypocreales incertae sedis</taxon>
        <taxon>Trichothecium</taxon>
    </lineage>
</organism>
<name>A0ACC0VES9_9HYPO</name>